<dbReference type="EMBL" id="JAEUBG010001580">
    <property type="protein sequence ID" value="KAH3686173.1"/>
    <property type="molecule type" value="Genomic_DNA"/>
</dbReference>
<evidence type="ECO:0000313" key="3">
    <source>
        <dbReference type="Proteomes" id="UP000774326"/>
    </source>
</evidence>
<evidence type="ECO:0000313" key="2">
    <source>
        <dbReference type="EMBL" id="KAH3686173.1"/>
    </source>
</evidence>
<protein>
    <submittedName>
        <fullName evidence="2">Uncharacterized protein</fullName>
    </submittedName>
</protein>
<feature type="non-terminal residue" evidence="2">
    <location>
        <position position="121"/>
    </location>
</feature>
<organism evidence="2 3">
    <name type="scientific">Wickerhamomyces pijperi</name>
    <name type="common">Yeast</name>
    <name type="synonym">Pichia pijperi</name>
    <dbReference type="NCBI Taxonomy" id="599730"/>
    <lineage>
        <taxon>Eukaryota</taxon>
        <taxon>Fungi</taxon>
        <taxon>Dikarya</taxon>
        <taxon>Ascomycota</taxon>
        <taxon>Saccharomycotina</taxon>
        <taxon>Saccharomycetes</taxon>
        <taxon>Phaffomycetales</taxon>
        <taxon>Wickerhamomycetaceae</taxon>
        <taxon>Wickerhamomyces</taxon>
    </lineage>
</organism>
<feature type="non-terminal residue" evidence="2">
    <location>
        <position position="1"/>
    </location>
</feature>
<evidence type="ECO:0000256" key="1">
    <source>
        <dbReference type="SAM" id="MobiDB-lite"/>
    </source>
</evidence>
<comment type="caution">
    <text evidence="2">The sequence shown here is derived from an EMBL/GenBank/DDBJ whole genome shotgun (WGS) entry which is preliminary data.</text>
</comment>
<dbReference type="AlphaFoldDB" id="A0A9P8Q8T5"/>
<feature type="compositionally biased region" description="Acidic residues" evidence="1">
    <location>
        <begin position="19"/>
        <end position="28"/>
    </location>
</feature>
<reference evidence="2" key="1">
    <citation type="journal article" date="2021" name="Open Biol.">
        <title>Shared evolutionary footprints suggest mitochondrial oxidative damage underlies multiple complex I losses in fungi.</title>
        <authorList>
            <person name="Schikora-Tamarit M.A."/>
            <person name="Marcet-Houben M."/>
            <person name="Nosek J."/>
            <person name="Gabaldon T."/>
        </authorList>
    </citation>
    <scope>NUCLEOTIDE SEQUENCE</scope>
    <source>
        <strain evidence="2">CBS2887</strain>
    </source>
</reference>
<gene>
    <name evidence="2" type="ORF">WICPIJ_002851</name>
</gene>
<keyword evidence="3" id="KW-1185">Reference proteome</keyword>
<dbReference type="Proteomes" id="UP000774326">
    <property type="component" value="Unassembled WGS sequence"/>
</dbReference>
<reference evidence="2" key="2">
    <citation type="submission" date="2021-01" db="EMBL/GenBank/DDBJ databases">
        <authorList>
            <person name="Schikora-Tamarit M.A."/>
        </authorList>
    </citation>
    <scope>NUCLEOTIDE SEQUENCE</scope>
    <source>
        <strain evidence="2">CBS2887</strain>
    </source>
</reference>
<feature type="region of interest" description="Disordered" evidence="1">
    <location>
        <begin position="19"/>
        <end position="121"/>
    </location>
</feature>
<proteinExistence type="predicted"/>
<name>A0A9P8Q8T5_WICPI</name>
<feature type="compositionally biased region" description="Acidic residues" evidence="1">
    <location>
        <begin position="63"/>
        <end position="121"/>
    </location>
</feature>
<accession>A0A9P8Q8T5</accession>
<sequence length="121" mass="13748">TINQYSDVNFWRSPVLDVDDLTDEDSDSDVLKSREDLSSAGSNAQRLGGFFSRSPTSKGSDFPLDESFDDYDENLDPDYVYEDEDELDDDYDEEDEGDDVDEEDADDVDEEDVDDVDDVDD</sequence>